<dbReference type="PIRSF" id="PIRSF500138">
    <property type="entry name" value="GPI8"/>
    <property type="match status" value="1"/>
</dbReference>
<evidence type="ECO:0000256" key="6">
    <source>
        <dbReference type="SAM" id="Phobius"/>
    </source>
</evidence>
<comment type="caution">
    <text evidence="8">The sequence shown here is derived from an EMBL/GenBank/DDBJ whole genome shotgun (WGS) entry which is preliminary data.</text>
</comment>
<evidence type="ECO:0000256" key="4">
    <source>
        <dbReference type="ARBA" id="ARBA00022729"/>
    </source>
</evidence>
<keyword evidence="3" id="KW-0337">GPI-anchor biosynthesis</keyword>
<evidence type="ECO:0000256" key="3">
    <source>
        <dbReference type="ARBA" id="ARBA00022502"/>
    </source>
</evidence>
<keyword evidence="6" id="KW-0472">Membrane</keyword>
<evidence type="ECO:0008006" key="10">
    <source>
        <dbReference type="Google" id="ProtNLM"/>
    </source>
</evidence>
<keyword evidence="6" id="KW-1133">Transmembrane helix</keyword>
<proteinExistence type="inferred from homology"/>
<evidence type="ECO:0000256" key="1">
    <source>
        <dbReference type="ARBA" id="ARBA00004687"/>
    </source>
</evidence>
<dbReference type="AlphaFoldDB" id="A0A7C8QD60"/>
<dbReference type="PANTHER" id="PTHR48067">
    <property type="entry name" value="GPI-ANCHOR TRANSAMIDASE"/>
    <property type="match status" value="1"/>
</dbReference>
<reference evidence="8 9" key="1">
    <citation type="submission" date="2019-06" db="EMBL/GenBank/DDBJ databases">
        <authorList>
            <person name="Palmer J.M."/>
        </authorList>
    </citation>
    <scope>NUCLEOTIDE SEQUENCE [LARGE SCALE GENOMIC DNA]</scope>
    <source>
        <strain evidence="8 9">TWF191</strain>
    </source>
</reference>
<comment type="pathway">
    <text evidence="1">Glycolipid biosynthesis; glycosylphosphatidylinositol-anchor biosynthesis.</text>
</comment>
<dbReference type="FunFam" id="3.40.50.1460:FF:000003">
    <property type="entry name" value="GPI-anchor transamidase"/>
    <property type="match status" value="1"/>
</dbReference>
<dbReference type="GO" id="GO:0006506">
    <property type="term" value="P:GPI anchor biosynthetic process"/>
    <property type="evidence" value="ECO:0007669"/>
    <property type="project" value="UniProtKB-UniPathway"/>
</dbReference>
<dbReference type="UniPathway" id="UPA00196"/>
<feature type="transmembrane region" description="Helical" evidence="6">
    <location>
        <begin position="430"/>
        <end position="449"/>
    </location>
</feature>
<keyword evidence="6" id="KW-0812">Transmembrane</keyword>
<gene>
    <name evidence="8" type="ORF">TWF191_000897</name>
</gene>
<protein>
    <recommendedName>
        <fullName evidence="10">Glycosylphosphatidylinositol anchor biosynthesis</fullName>
    </recommendedName>
</protein>
<feature type="transmembrane region" description="Helical" evidence="6">
    <location>
        <begin position="376"/>
        <end position="398"/>
    </location>
</feature>
<feature type="region of interest" description="Disordered" evidence="5">
    <location>
        <begin position="562"/>
        <end position="601"/>
    </location>
</feature>
<sequence>MKLPTWGSLALLSLLPSACLAQSQHTSNWAVLVSTSRFWFNYRHLANVLSMYRTVKRLGIPDSQIILMLSDDVACNPRNTFPGTVYNNADRAIDLYGDNIEVDYRGYEVTVENFIRLLTDRVPPDTPRSKRLLTDDRSNIFIYMTGHGGNEFLKFQDAEEISAFDIADAFQQMFEKKRYNEMLFMIDTCQANTMYSKFYSPNILATGSSELDQSSYSHHADNDVGVAVIDRYTYFNLEYLETHVKNASSKHTLADLFSSYDPVKIASTPGIRADLFRRNLSEVLITDFLGNVQNVEVDGDGMILDEDLLALARSAGYNITEQEWKDAMTGGYHEKTQEERDTVVGEQRTWEGPARVHRDREGDFWRNVMNILYKPFLKYLFSLPTLNFPLLPVLLYLLRLNYLLILEISQAKQLPLTSTKPIVTRSPYTFIIWTCSIFFAILMVSLGWICIRRDINPRFGTLKHKEREKFRKRTRQEFHFRVLQMMKETQLQEEMKRIEKEKEKTYKEKVNRFMKNVEEGKRDIMRARIEASLKREAEKVDILTDEPVMLLAMRNIMEAGKKAQAERKRAREQRKREKGRVATPEERKKTKAEKKMAKKEIQKERKVLLKRFKEAWDESASSVRKKETARDTPISRANLMKGRRYVPRVY</sequence>
<name>A0A7C8QD60_ORBOL</name>
<dbReference type="PIRSF" id="PIRSF019663">
    <property type="entry name" value="Legumain"/>
    <property type="match status" value="1"/>
</dbReference>
<dbReference type="GO" id="GO:0003923">
    <property type="term" value="F:GPI-anchor transamidase activity"/>
    <property type="evidence" value="ECO:0007669"/>
    <property type="project" value="InterPro"/>
</dbReference>
<dbReference type="PRINTS" id="PR00776">
    <property type="entry name" value="HEMOGLOBNASE"/>
</dbReference>
<dbReference type="GO" id="GO:0006508">
    <property type="term" value="P:proteolysis"/>
    <property type="evidence" value="ECO:0007669"/>
    <property type="project" value="InterPro"/>
</dbReference>
<dbReference type="Proteomes" id="UP000483672">
    <property type="component" value="Unassembled WGS sequence"/>
</dbReference>
<comment type="similarity">
    <text evidence="2">Belongs to the peptidase C13 family.</text>
</comment>
<feature type="compositionally biased region" description="Basic and acidic residues" evidence="5">
    <location>
        <begin position="579"/>
        <end position="601"/>
    </location>
</feature>
<feature type="chain" id="PRO_5028866408" description="Glycosylphosphatidylinositol anchor biosynthesis" evidence="7">
    <location>
        <begin position="22"/>
        <end position="650"/>
    </location>
</feature>
<dbReference type="Pfam" id="PF01650">
    <property type="entry name" value="Peptidase_C13"/>
    <property type="match status" value="1"/>
</dbReference>
<dbReference type="Gene3D" id="3.40.50.1460">
    <property type="match status" value="1"/>
</dbReference>
<keyword evidence="4 7" id="KW-0732">Signal</keyword>
<dbReference type="InterPro" id="IPR001096">
    <property type="entry name" value="Peptidase_C13"/>
</dbReference>
<dbReference type="EMBL" id="WIPF01000110">
    <property type="protein sequence ID" value="KAF3208075.1"/>
    <property type="molecule type" value="Genomic_DNA"/>
</dbReference>
<evidence type="ECO:0000256" key="7">
    <source>
        <dbReference type="SAM" id="SignalP"/>
    </source>
</evidence>
<dbReference type="InterPro" id="IPR028361">
    <property type="entry name" value="GPI_transamidase"/>
</dbReference>
<dbReference type="PANTHER" id="PTHR48067:SF1">
    <property type="entry name" value="GPI-ANCHOR TRANSAMIDASE"/>
    <property type="match status" value="1"/>
</dbReference>
<dbReference type="GO" id="GO:0016255">
    <property type="term" value="P:attachment of GPI anchor to protein"/>
    <property type="evidence" value="ECO:0007669"/>
    <property type="project" value="InterPro"/>
</dbReference>
<evidence type="ECO:0000256" key="5">
    <source>
        <dbReference type="SAM" id="MobiDB-lite"/>
    </source>
</evidence>
<organism evidence="8 9">
    <name type="scientific">Orbilia oligospora</name>
    <name type="common">Nematode-trapping fungus</name>
    <name type="synonym">Arthrobotrys oligospora</name>
    <dbReference type="NCBI Taxonomy" id="2813651"/>
    <lineage>
        <taxon>Eukaryota</taxon>
        <taxon>Fungi</taxon>
        <taxon>Dikarya</taxon>
        <taxon>Ascomycota</taxon>
        <taxon>Pezizomycotina</taxon>
        <taxon>Orbiliomycetes</taxon>
        <taxon>Orbiliales</taxon>
        <taxon>Orbiliaceae</taxon>
        <taxon>Orbilia</taxon>
    </lineage>
</organism>
<accession>A0A7C8QD60</accession>
<evidence type="ECO:0000313" key="9">
    <source>
        <dbReference type="Proteomes" id="UP000483672"/>
    </source>
</evidence>
<dbReference type="GO" id="GO:0042765">
    <property type="term" value="C:GPI-anchor transamidase complex"/>
    <property type="evidence" value="ECO:0007669"/>
    <property type="project" value="InterPro"/>
</dbReference>
<evidence type="ECO:0000313" key="8">
    <source>
        <dbReference type="EMBL" id="KAF3208075.1"/>
    </source>
</evidence>
<evidence type="ECO:0000256" key="2">
    <source>
        <dbReference type="ARBA" id="ARBA00009941"/>
    </source>
</evidence>
<feature type="signal peptide" evidence="7">
    <location>
        <begin position="1"/>
        <end position="21"/>
    </location>
</feature>
<feature type="region of interest" description="Disordered" evidence="5">
    <location>
        <begin position="620"/>
        <end position="641"/>
    </location>
</feature>